<name>A0AAV7QAA5_PLEWA</name>
<organism evidence="1 2">
    <name type="scientific">Pleurodeles waltl</name>
    <name type="common">Iberian ribbed newt</name>
    <dbReference type="NCBI Taxonomy" id="8319"/>
    <lineage>
        <taxon>Eukaryota</taxon>
        <taxon>Metazoa</taxon>
        <taxon>Chordata</taxon>
        <taxon>Craniata</taxon>
        <taxon>Vertebrata</taxon>
        <taxon>Euteleostomi</taxon>
        <taxon>Amphibia</taxon>
        <taxon>Batrachia</taxon>
        <taxon>Caudata</taxon>
        <taxon>Salamandroidea</taxon>
        <taxon>Salamandridae</taxon>
        <taxon>Pleurodelinae</taxon>
        <taxon>Pleurodeles</taxon>
    </lineage>
</organism>
<evidence type="ECO:0000313" key="1">
    <source>
        <dbReference type="EMBL" id="KAJ1136346.1"/>
    </source>
</evidence>
<dbReference type="Proteomes" id="UP001066276">
    <property type="component" value="Chromosome 6"/>
</dbReference>
<proteinExistence type="predicted"/>
<accession>A0AAV7QAA5</accession>
<evidence type="ECO:0000313" key="2">
    <source>
        <dbReference type="Proteomes" id="UP001066276"/>
    </source>
</evidence>
<protein>
    <submittedName>
        <fullName evidence="1">Uncharacterized protein</fullName>
    </submittedName>
</protein>
<dbReference type="EMBL" id="JANPWB010000010">
    <property type="protein sequence ID" value="KAJ1136346.1"/>
    <property type="molecule type" value="Genomic_DNA"/>
</dbReference>
<comment type="caution">
    <text evidence="1">The sequence shown here is derived from an EMBL/GenBank/DDBJ whole genome shotgun (WGS) entry which is preliminary data.</text>
</comment>
<gene>
    <name evidence="1" type="ORF">NDU88_002763</name>
</gene>
<reference evidence="1" key="1">
    <citation type="journal article" date="2022" name="bioRxiv">
        <title>Sequencing and chromosome-scale assembly of the giantPleurodeles waltlgenome.</title>
        <authorList>
            <person name="Brown T."/>
            <person name="Elewa A."/>
            <person name="Iarovenko S."/>
            <person name="Subramanian E."/>
            <person name="Araus A.J."/>
            <person name="Petzold A."/>
            <person name="Susuki M."/>
            <person name="Suzuki K.-i.T."/>
            <person name="Hayashi T."/>
            <person name="Toyoda A."/>
            <person name="Oliveira C."/>
            <person name="Osipova E."/>
            <person name="Leigh N.D."/>
            <person name="Simon A."/>
            <person name="Yun M.H."/>
        </authorList>
    </citation>
    <scope>NUCLEOTIDE SEQUENCE</scope>
    <source>
        <strain evidence="1">20211129_DDA</strain>
        <tissue evidence="1">Liver</tissue>
    </source>
</reference>
<keyword evidence="2" id="KW-1185">Reference proteome</keyword>
<sequence>MLAHRLRSQIHSGAIKMIHTGPSTMTKSTQEDAEALPAFYGTIYAAADATNANVMPYLAETELTPLPESEAETMDDPIHMEEVVSAIAL</sequence>
<dbReference type="AlphaFoldDB" id="A0AAV7QAA5"/>